<dbReference type="InterPro" id="IPR010359">
    <property type="entry name" value="IrrE_HExxH"/>
</dbReference>
<dbReference type="Proteomes" id="UP001057481">
    <property type="component" value="Unassembled WGS sequence"/>
</dbReference>
<dbReference type="RefSeq" id="WP_205144217.1">
    <property type="nucleotide sequence ID" value="NZ_JAFBDN010000025.1"/>
</dbReference>
<dbReference type="Gene3D" id="1.10.10.2910">
    <property type="match status" value="1"/>
</dbReference>
<feature type="domain" description="IrrE N-terminal-like" evidence="1">
    <location>
        <begin position="9"/>
        <end position="114"/>
    </location>
</feature>
<protein>
    <submittedName>
        <fullName evidence="2">ImmA/IrrE family metallo-endopeptidase</fullName>
    </submittedName>
</protein>
<reference evidence="2" key="1">
    <citation type="submission" date="2021-04" db="EMBL/GenBank/DDBJ databases">
        <title>Taxonomic assessment of Weissella genus.</title>
        <authorList>
            <person name="Fanelli F."/>
            <person name="Chieffi D."/>
            <person name="Dell'Aquila A."/>
            <person name="Gyu-Sung C."/>
            <person name="Franz C.M.A.P."/>
            <person name="Fusco V."/>
        </authorList>
    </citation>
    <scope>NUCLEOTIDE SEQUENCE</scope>
    <source>
        <strain evidence="2">LMG 25373</strain>
    </source>
</reference>
<gene>
    <name evidence="2" type="ORF">KAK10_03890</name>
</gene>
<accession>A0ABT0VHI6</accession>
<evidence type="ECO:0000313" key="3">
    <source>
        <dbReference type="Proteomes" id="UP001057481"/>
    </source>
</evidence>
<keyword evidence="3" id="KW-1185">Reference proteome</keyword>
<evidence type="ECO:0000259" key="1">
    <source>
        <dbReference type="Pfam" id="PF06114"/>
    </source>
</evidence>
<name>A0ABT0VHI6_9LACO</name>
<dbReference type="Pfam" id="PF06114">
    <property type="entry name" value="Peptidase_M78"/>
    <property type="match status" value="1"/>
</dbReference>
<proteinExistence type="predicted"/>
<sequence length="135" mass="15497">MLSYLLKTAKAHHINLYFTDDLPKHISAFADQKSQSIVINNTLANCGATYYKIAHEIGHLITDNHPVNYKLRYNQLKNEQIAHQLALNLLLPFYLSQKTPEDVNLHQLMRYFDIPTSLTGTVSKFVTNYFTLTAN</sequence>
<dbReference type="EMBL" id="JAGMVS010000048">
    <property type="protein sequence ID" value="MCM2437075.1"/>
    <property type="molecule type" value="Genomic_DNA"/>
</dbReference>
<organism evidence="2 3">
    <name type="scientific">Periweissella beninensis</name>
    <dbReference type="NCBI Taxonomy" id="504936"/>
    <lineage>
        <taxon>Bacteria</taxon>
        <taxon>Bacillati</taxon>
        <taxon>Bacillota</taxon>
        <taxon>Bacilli</taxon>
        <taxon>Lactobacillales</taxon>
        <taxon>Lactobacillaceae</taxon>
        <taxon>Periweissella</taxon>
    </lineage>
</organism>
<evidence type="ECO:0000313" key="2">
    <source>
        <dbReference type="EMBL" id="MCM2437075.1"/>
    </source>
</evidence>
<comment type="caution">
    <text evidence="2">The sequence shown here is derived from an EMBL/GenBank/DDBJ whole genome shotgun (WGS) entry which is preliminary data.</text>
</comment>